<dbReference type="EMBL" id="BAZW01000020">
    <property type="protein sequence ID" value="GAO30235.1"/>
    <property type="molecule type" value="Genomic_DNA"/>
</dbReference>
<dbReference type="RefSeq" id="WP_062125058.1">
    <property type="nucleotide sequence ID" value="NZ_BAZW01000020.1"/>
</dbReference>
<reference evidence="1 2" key="1">
    <citation type="journal article" date="2015" name="Microbes Environ.">
        <title>Distribution and evolution of nitrogen fixation genes in the phylum bacteroidetes.</title>
        <authorList>
            <person name="Inoue J."/>
            <person name="Oshima K."/>
            <person name="Suda W."/>
            <person name="Sakamoto M."/>
            <person name="Iino T."/>
            <person name="Noda S."/>
            <person name="Hongoh Y."/>
            <person name="Hattori M."/>
            <person name="Ohkuma M."/>
        </authorList>
    </citation>
    <scope>NUCLEOTIDE SEQUENCE [LARGE SCALE GENOMIC DNA]</scope>
    <source>
        <strain evidence="1">JCM 15548</strain>
    </source>
</reference>
<sequence>MRTIQSYIGALLILLAMWSCEKEGGLIVVSGFETSQLSSDVTDIILTADNQETPVLAFSWTESTLSLSDGTMKRPPPFPQ</sequence>
<organism evidence="1 2">
    <name type="scientific">Geofilum rubicundum JCM 15548</name>
    <dbReference type="NCBI Taxonomy" id="1236989"/>
    <lineage>
        <taxon>Bacteria</taxon>
        <taxon>Pseudomonadati</taxon>
        <taxon>Bacteroidota</taxon>
        <taxon>Bacteroidia</taxon>
        <taxon>Marinilabiliales</taxon>
        <taxon>Marinilabiliaceae</taxon>
        <taxon>Geofilum</taxon>
    </lineage>
</organism>
<gene>
    <name evidence="1" type="ORF">JCM15548_12494</name>
</gene>
<protein>
    <recommendedName>
        <fullName evidence="3">SusE outer membrane protein domain-containing protein</fullName>
    </recommendedName>
</protein>
<proteinExistence type="predicted"/>
<accession>A0A0E9LZD2</accession>
<comment type="caution">
    <text evidence="1">The sequence shown here is derived from an EMBL/GenBank/DDBJ whole genome shotgun (WGS) entry which is preliminary data.</text>
</comment>
<dbReference type="Proteomes" id="UP000032900">
    <property type="component" value="Unassembled WGS sequence"/>
</dbReference>
<name>A0A0E9LZD2_9BACT</name>
<dbReference type="AlphaFoldDB" id="A0A0E9LZD2"/>
<dbReference type="STRING" id="1236989.JCM15548_12494"/>
<evidence type="ECO:0000313" key="1">
    <source>
        <dbReference type="EMBL" id="GAO30235.1"/>
    </source>
</evidence>
<evidence type="ECO:0008006" key="3">
    <source>
        <dbReference type="Google" id="ProtNLM"/>
    </source>
</evidence>
<keyword evidence="2" id="KW-1185">Reference proteome</keyword>
<evidence type="ECO:0000313" key="2">
    <source>
        <dbReference type="Proteomes" id="UP000032900"/>
    </source>
</evidence>